<dbReference type="EMBL" id="CP117411">
    <property type="protein sequence ID" value="WCT73907.1"/>
    <property type="molecule type" value="Genomic_DNA"/>
</dbReference>
<sequence length="65" mass="7033">MHDSPSPEAFAYAAEVLISCDMDDDLAGDRIIAAIEAAGLDDIDEDYWMDVADAVDILVSEWAAQ</sequence>
<accession>A0ABY7TKZ1</accession>
<organism evidence="1 2">
    <name type="scientific">Sphingomonas naphthae</name>
    <dbReference type="NCBI Taxonomy" id="1813468"/>
    <lineage>
        <taxon>Bacteria</taxon>
        <taxon>Pseudomonadati</taxon>
        <taxon>Pseudomonadota</taxon>
        <taxon>Alphaproteobacteria</taxon>
        <taxon>Sphingomonadales</taxon>
        <taxon>Sphingomonadaceae</taxon>
        <taxon>Sphingomonas</taxon>
    </lineage>
</organism>
<gene>
    <name evidence="1" type="ORF">PQ455_01350</name>
</gene>
<dbReference type="Proteomes" id="UP001220395">
    <property type="component" value="Chromosome"/>
</dbReference>
<dbReference type="RefSeq" id="WP_273688527.1">
    <property type="nucleotide sequence ID" value="NZ_CP117411.1"/>
</dbReference>
<keyword evidence="2" id="KW-1185">Reference proteome</keyword>
<reference evidence="1 2" key="1">
    <citation type="submission" date="2023-02" db="EMBL/GenBank/DDBJ databases">
        <title>Genome sequence of Sphingomonas naphthae.</title>
        <authorList>
            <person name="Kim S."/>
            <person name="Heo J."/>
            <person name="Kwon S.-W."/>
        </authorList>
    </citation>
    <scope>NUCLEOTIDE SEQUENCE [LARGE SCALE GENOMIC DNA]</scope>
    <source>
        <strain evidence="1 2">KACC 18716</strain>
    </source>
</reference>
<protein>
    <submittedName>
        <fullName evidence="1">Uncharacterized protein</fullName>
    </submittedName>
</protein>
<name>A0ABY7TKZ1_9SPHN</name>
<proteinExistence type="predicted"/>
<evidence type="ECO:0000313" key="2">
    <source>
        <dbReference type="Proteomes" id="UP001220395"/>
    </source>
</evidence>
<evidence type="ECO:0000313" key="1">
    <source>
        <dbReference type="EMBL" id="WCT73907.1"/>
    </source>
</evidence>